<reference evidence="5" key="1">
    <citation type="journal article" date="2021" name="Syst. Appl. Microbiol.">
        <title>Roseomonas hellenica sp. nov., isolated from roots of wild-growing Alkanna tinctoria.</title>
        <authorList>
            <person name="Rat A."/>
            <person name="Naranjo H.D."/>
            <person name="Lebbe L."/>
            <person name="Cnockaert M."/>
            <person name="Krigas N."/>
            <person name="Grigoriadou K."/>
            <person name="Maloupa E."/>
            <person name="Willems A."/>
        </authorList>
    </citation>
    <scope>NUCLEOTIDE SEQUENCE [LARGE SCALE GENOMIC DNA]</scope>
    <source>
        <strain evidence="5">LMG 31523</strain>
    </source>
</reference>
<feature type="signal peptide" evidence="2">
    <location>
        <begin position="1"/>
        <end position="18"/>
    </location>
</feature>
<dbReference type="Pfam" id="PF13424">
    <property type="entry name" value="TPR_12"/>
    <property type="match status" value="1"/>
</dbReference>
<keyword evidence="5" id="KW-1185">Reference proteome</keyword>
<evidence type="ECO:0000256" key="2">
    <source>
        <dbReference type="SAM" id="SignalP"/>
    </source>
</evidence>
<proteinExistence type="predicted"/>
<dbReference type="Pfam" id="PF12770">
    <property type="entry name" value="CHAT"/>
    <property type="match status" value="1"/>
</dbReference>
<dbReference type="InterPro" id="IPR011990">
    <property type="entry name" value="TPR-like_helical_dom_sf"/>
</dbReference>
<gene>
    <name evidence="4" type="ORF">GXW71_26320</name>
</gene>
<dbReference type="Proteomes" id="UP001196870">
    <property type="component" value="Unassembled WGS sequence"/>
</dbReference>
<comment type="caution">
    <text evidence="4">The sequence shown here is derived from an EMBL/GenBank/DDBJ whole genome shotgun (WGS) entry which is preliminary data.</text>
</comment>
<feature type="region of interest" description="Disordered" evidence="1">
    <location>
        <begin position="985"/>
        <end position="1011"/>
    </location>
</feature>
<evidence type="ECO:0000313" key="4">
    <source>
        <dbReference type="EMBL" id="MBR0667898.1"/>
    </source>
</evidence>
<keyword evidence="2" id="KW-0732">Signal</keyword>
<sequence>MRLRFSAMVLFLLLGACAEPPPEAYVTRGGGQAGQPAGNDSRGDACTVQAGRQPPADRPVIRAQETYCGGWSQPAARIIHLRGATGAADLDALAASGLWRSWLDLRVACGAPVATTVAGGAAARLLSCTRRSGGWPHVALVIAGAEGPVVADGVATATPVIERLALGRQVAGDAGSRSAAMQLAVTRLAADAFRTGDVGRYEELMRLGADLNQTENYTAAEEAYRAALAVQERVLGRDNPNIVGALLGLAVNISNQQRPREAQILLDRAGQLAPQAADVIAPARYLHYTGLATMNRGDAAAAIPILEQAETAYRAQVPQEALEDTNVAGIVADPIAQSAILGLAEAKRNRALALTRAGRSAEATALVNEARTLLRRAGLEATITIGRALRTQAGAEARRGRTEAAARLMEQAANRFAVAVPGERPEAITLFLAGSQRLLTGRRAEALSAFRAGAAIVRARQVALPVEAVIPYLDALNAEAAASPAQDQALRAEMFAAAQLAQRGSTARFVQQASARVGAAGGDTRVAEAVRGLQEADRALRTLFNERDVALGGGNAELDARINAAQQRRNEAESEVAAAAPGYRQLLLTAVDTPAVARVLAPDEALVTMLLGPRHGYVMAIRRGTVTAVRTTLSEAEANQRVQRLRASIELNAQGQVPVFDVAEARALHAALLAPLAAATEGAATLIVAPDGALLSLPFGLLLAGPADPAALGRAPFLIRRHAIVHVPSPQALATLRAAPGGSAAPLPYIGFGDFVPPTPAQLARSFPADRCGEDARLAQGLGRLPGTRTEVQAARQLTGSAPDAVLLGGDFTAAKLRQARLGQYRILHLATHALLAGELNCLPEPTILLSAPAGAADANAAFMRASEVLNIQMDADLVILSACNTGGAGGAGGEALSGLARAFFYAGARGLLITHWAVDDGAAALTVADAIRRQQGGASSAAALRGAQLLLLDEAGGRLPANFAHPYYWAPFALIGDGRRAPARNASVNDAPRSPIATVPAGDTAGASRL</sequence>
<dbReference type="SUPFAM" id="SSF48452">
    <property type="entry name" value="TPR-like"/>
    <property type="match status" value="1"/>
</dbReference>
<dbReference type="RefSeq" id="WP_211855676.1">
    <property type="nucleotide sequence ID" value="NZ_JAAGBB010000043.1"/>
</dbReference>
<evidence type="ECO:0000256" key="1">
    <source>
        <dbReference type="SAM" id="MobiDB-lite"/>
    </source>
</evidence>
<dbReference type="PROSITE" id="PS51257">
    <property type="entry name" value="PROKAR_LIPOPROTEIN"/>
    <property type="match status" value="1"/>
</dbReference>
<dbReference type="EMBL" id="JAAGBB010000043">
    <property type="protein sequence ID" value="MBR0667898.1"/>
    <property type="molecule type" value="Genomic_DNA"/>
</dbReference>
<dbReference type="InterPro" id="IPR024983">
    <property type="entry name" value="CHAT_dom"/>
</dbReference>
<evidence type="ECO:0000313" key="5">
    <source>
        <dbReference type="Proteomes" id="UP001196870"/>
    </source>
</evidence>
<name>A0ABS5F615_9PROT</name>
<organism evidence="4 5">
    <name type="scientific">Plastoroseomonas hellenica</name>
    <dbReference type="NCBI Taxonomy" id="2687306"/>
    <lineage>
        <taxon>Bacteria</taxon>
        <taxon>Pseudomonadati</taxon>
        <taxon>Pseudomonadota</taxon>
        <taxon>Alphaproteobacteria</taxon>
        <taxon>Acetobacterales</taxon>
        <taxon>Acetobacteraceae</taxon>
        <taxon>Plastoroseomonas</taxon>
    </lineage>
</organism>
<protein>
    <submittedName>
        <fullName evidence="4">CHAT domain-containing protein</fullName>
    </submittedName>
</protein>
<dbReference type="Gene3D" id="1.25.40.10">
    <property type="entry name" value="Tetratricopeptide repeat domain"/>
    <property type="match status" value="1"/>
</dbReference>
<accession>A0ABS5F615</accession>
<evidence type="ECO:0000259" key="3">
    <source>
        <dbReference type="Pfam" id="PF12770"/>
    </source>
</evidence>
<feature type="chain" id="PRO_5046071672" evidence="2">
    <location>
        <begin position="19"/>
        <end position="1011"/>
    </location>
</feature>
<feature type="domain" description="CHAT" evidence="3">
    <location>
        <begin position="664"/>
        <end position="978"/>
    </location>
</feature>